<sequence>MFMFALIYASVVIIPGPGIMTVITQAGRLSRSRIFFLIAGFVVGDLIWFFAALLGLSAALRATPMLLTPIQILGAGYLILLSVRLWKEGISLKPVVGAKSAGSSSHTLFFGSLLLTLSNPKVLIFYVAILPIALDTQALSALQVFQVIAIIVTVLSVIKVLYALAGSYLEKYLSGKPVEVWLYRCFSLLIFLLSISMLYEAIS</sequence>
<dbReference type="Proteomes" id="UP000586067">
    <property type="component" value="Unassembled WGS sequence"/>
</dbReference>
<feature type="transmembrane region" description="Helical" evidence="6">
    <location>
        <begin position="35"/>
        <end position="60"/>
    </location>
</feature>
<keyword evidence="8" id="KW-1185">Reference proteome</keyword>
<feature type="transmembrane region" description="Helical" evidence="6">
    <location>
        <begin position="107"/>
        <end position="132"/>
    </location>
</feature>
<accession>A0A847QVB2</accession>
<gene>
    <name evidence="7" type="ORF">HGG82_04085</name>
</gene>
<dbReference type="Pfam" id="PF01810">
    <property type="entry name" value="LysE"/>
    <property type="match status" value="1"/>
</dbReference>
<evidence type="ECO:0000256" key="6">
    <source>
        <dbReference type="SAM" id="Phobius"/>
    </source>
</evidence>
<reference evidence="7 8" key="1">
    <citation type="submission" date="2020-04" db="EMBL/GenBank/DDBJ databases">
        <title>Marinomonas sp. M1K-6 isolated from the deep seawater of the Mariana Trench.</title>
        <authorList>
            <person name="Li Y."/>
        </authorList>
    </citation>
    <scope>NUCLEOTIDE SEQUENCE [LARGE SCALE GENOMIC DNA]</scope>
    <source>
        <strain evidence="7 8">M1K-6</strain>
    </source>
</reference>
<name>A0A847QVB2_9GAMM</name>
<dbReference type="GO" id="GO:0015171">
    <property type="term" value="F:amino acid transmembrane transporter activity"/>
    <property type="evidence" value="ECO:0007669"/>
    <property type="project" value="TreeGrafter"/>
</dbReference>
<organism evidence="7 8">
    <name type="scientific">Marinomonas profundi</name>
    <dbReference type="NCBI Taxonomy" id="2726122"/>
    <lineage>
        <taxon>Bacteria</taxon>
        <taxon>Pseudomonadati</taxon>
        <taxon>Pseudomonadota</taxon>
        <taxon>Gammaproteobacteria</taxon>
        <taxon>Oceanospirillales</taxon>
        <taxon>Oceanospirillaceae</taxon>
        <taxon>Marinomonas</taxon>
    </lineage>
</organism>
<feature type="transmembrane region" description="Helical" evidence="6">
    <location>
        <begin position="6"/>
        <end position="23"/>
    </location>
</feature>
<evidence type="ECO:0000256" key="3">
    <source>
        <dbReference type="ARBA" id="ARBA00022692"/>
    </source>
</evidence>
<keyword evidence="4 6" id="KW-1133">Transmembrane helix</keyword>
<comment type="subcellular location">
    <subcellularLocation>
        <location evidence="1">Cell membrane</location>
        <topology evidence="1">Multi-pass membrane protein</topology>
    </subcellularLocation>
</comment>
<comment type="caution">
    <text evidence="7">The sequence shown here is derived from an EMBL/GenBank/DDBJ whole genome shotgun (WGS) entry which is preliminary data.</text>
</comment>
<dbReference type="GO" id="GO:0005886">
    <property type="term" value="C:plasma membrane"/>
    <property type="evidence" value="ECO:0007669"/>
    <property type="project" value="UniProtKB-SubCell"/>
</dbReference>
<dbReference type="PANTHER" id="PTHR30086:SF20">
    <property type="entry name" value="ARGININE EXPORTER PROTEIN ARGO-RELATED"/>
    <property type="match status" value="1"/>
</dbReference>
<dbReference type="RefSeq" id="WP_168823065.1">
    <property type="nucleotide sequence ID" value="NZ_CP073013.1"/>
</dbReference>
<evidence type="ECO:0000256" key="2">
    <source>
        <dbReference type="ARBA" id="ARBA00022475"/>
    </source>
</evidence>
<feature type="transmembrane region" description="Helical" evidence="6">
    <location>
        <begin position="66"/>
        <end position="86"/>
    </location>
</feature>
<evidence type="ECO:0000313" key="8">
    <source>
        <dbReference type="Proteomes" id="UP000586067"/>
    </source>
</evidence>
<dbReference type="EMBL" id="JABAEK010000003">
    <property type="protein sequence ID" value="NLQ16798.1"/>
    <property type="molecule type" value="Genomic_DNA"/>
</dbReference>
<evidence type="ECO:0000256" key="4">
    <source>
        <dbReference type="ARBA" id="ARBA00022989"/>
    </source>
</evidence>
<dbReference type="InterPro" id="IPR001123">
    <property type="entry name" value="LeuE-type"/>
</dbReference>
<evidence type="ECO:0000256" key="1">
    <source>
        <dbReference type="ARBA" id="ARBA00004651"/>
    </source>
</evidence>
<dbReference type="AlphaFoldDB" id="A0A847QVB2"/>
<proteinExistence type="predicted"/>
<evidence type="ECO:0000256" key="5">
    <source>
        <dbReference type="ARBA" id="ARBA00023136"/>
    </source>
</evidence>
<evidence type="ECO:0000313" key="7">
    <source>
        <dbReference type="EMBL" id="NLQ16798.1"/>
    </source>
</evidence>
<keyword evidence="5 6" id="KW-0472">Membrane</keyword>
<protein>
    <submittedName>
        <fullName evidence="7">LysE family translocator</fullName>
    </submittedName>
</protein>
<keyword evidence="3 6" id="KW-0812">Transmembrane</keyword>
<dbReference type="PANTHER" id="PTHR30086">
    <property type="entry name" value="ARGININE EXPORTER PROTEIN ARGO"/>
    <property type="match status" value="1"/>
</dbReference>
<feature type="transmembrane region" description="Helical" evidence="6">
    <location>
        <begin position="181"/>
        <end position="202"/>
    </location>
</feature>
<feature type="transmembrane region" description="Helical" evidence="6">
    <location>
        <begin position="144"/>
        <end position="169"/>
    </location>
</feature>
<keyword evidence="2" id="KW-1003">Cell membrane</keyword>